<dbReference type="SUPFAM" id="SSF56281">
    <property type="entry name" value="Metallo-hydrolase/oxidoreductase"/>
    <property type="match status" value="1"/>
</dbReference>
<evidence type="ECO:0000256" key="2">
    <source>
        <dbReference type="ARBA" id="ARBA00022475"/>
    </source>
</evidence>
<name>A0ABU2IZB7_9GAMM</name>
<feature type="domain" description="Metallo-beta-lactamase" evidence="7">
    <location>
        <begin position="536"/>
        <end position="735"/>
    </location>
</feature>
<dbReference type="NCBIfam" id="TIGR00361">
    <property type="entry name" value="ComEC_Rec2"/>
    <property type="match status" value="1"/>
</dbReference>
<dbReference type="PANTHER" id="PTHR30619">
    <property type="entry name" value="DNA INTERNALIZATION/COMPETENCE PROTEIN COMEC/REC2"/>
    <property type="match status" value="1"/>
</dbReference>
<dbReference type="GeneID" id="89490830"/>
<feature type="transmembrane region" description="Helical" evidence="6">
    <location>
        <begin position="388"/>
        <end position="410"/>
    </location>
</feature>
<dbReference type="InterPro" id="IPR004477">
    <property type="entry name" value="ComEC_N"/>
</dbReference>
<keyword evidence="5 6" id="KW-0472">Membrane</keyword>
<feature type="transmembrane region" description="Helical" evidence="6">
    <location>
        <begin position="479"/>
        <end position="496"/>
    </location>
</feature>
<organism evidence="8 9">
    <name type="scientific">Providencia huaxiensis</name>
    <dbReference type="NCBI Taxonomy" id="2027290"/>
    <lineage>
        <taxon>Bacteria</taxon>
        <taxon>Pseudomonadati</taxon>
        <taxon>Pseudomonadota</taxon>
        <taxon>Gammaproteobacteria</taxon>
        <taxon>Enterobacterales</taxon>
        <taxon>Morganellaceae</taxon>
        <taxon>Providencia</taxon>
    </lineage>
</organism>
<dbReference type="SMART" id="SM00849">
    <property type="entry name" value="Lactamase_B"/>
    <property type="match status" value="1"/>
</dbReference>
<keyword evidence="9" id="KW-1185">Reference proteome</keyword>
<comment type="caution">
    <text evidence="8">The sequence shown here is derived from an EMBL/GenBank/DDBJ whole genome shotgun (WGS) entry which is preliminary data.</text>
</comment>
<dbReference type="CDD" id="cd07731">
    <property type="entry name" value="ComA-like_MBL-fold"/>
    <property type="match status" value="1"/>
</dbReference>
<evidence type="ECO:0000256" key="1">
    <source>
        <dbReference type="ARBA" id="ARBA00004651"/>
    </source>
</evidence>
<dbReference type="InterPro" id="IPR001279">
    <property type="entry name" value="Metallo-B-lactamas"/>
</dbReference>
<feature type="transmembrane region" description="Helical" evidence="6">
    <location>
        <begin position="422"/>
        <end position="442"/>
    </location>
</feature>
<evidence type="ECO:0000259" key="7">
    <source>
        <dbReference type="SMART" id="SM00849"/>
    </source>
</evidence>
<dbReference type="PANTHER" id="PTHR30619:SF1">
    <property type="entry name" value="RECOMBINATION PROTEIN 2"/>
    <property type="match status" value="1"/>
</dbReference>
<dbReference type="EMBL" id="JANAVW010000001">
    <property type="protein sequence ID" value="MDT0134406.1"/>
    <property type="molecule type" value="Genomic_DNA"/>
</dbReference>
<dbReference type="InterPro" id="IPR004797">
    <property type="entry name" value="Competence_ComEC/Rec2"/>
</dbReference>
<accession>A0ABU2IZB7</accession>
<comment type="subcellular location">
    <subcellularLocation>
        <location evidence="1">Cell membrane</location>
        <topology evidence="1">Multi-pass membrane protein</topology>
    </subcellularLocation>
</comment>
<feature type="transmembrane region" description="Helical" evidence="6">
    <location>
        <begin position="79"/>
        <end position="98"/>
    </location>
</feature>
<dbReference type="Pfam" id="PF13567">
    <property type="entry name" value="DUF4131"/>
    <property type="match status" value="1"/>
</dbReference>
<dbReference type="InterPro" id="IPR035681">
    <property type="entry name" value="ComA-like_MBL"/>
</dbReference>
<keyword evidence="2" id="KW-1003">Cell membrane</keyword>
<feature type="transmembrane region" description="Helical" evidence="6">
    <location>
        <begin position="502"/>
        <end position="519"/>
    </location>
</feature>
<feature type="transmembrane region" description="Helical" evidence="6">
    <location>
        <begin position="27"/>
        <end position="47"/>
    </location>
</feature>
<dbReference type="InterPro" id="IPR025405">
    <property type="entry name" value="DUF4131"/>
</dbReference>
<protein>
    <submittedName>
        <fullName evidence="8">DNA internalization-related competence protein ComEC/Rec2</fullName>
    </submittedName>
</protein>
<evidence type="ECO:0000256" key="5">
    <source>
        <dbReference type="ARBA" id="ARBA00023136"/>
    </source>
</evidence>
<feature type="transmembrane region" description="Helical" evidence="6">
    <location>
        <begin position="336"/>
        <end position="353"/>
    </location>
</feature>
<feature type="transmembrane region" description="Helical" evidence="6">
    <location>
        <begin position="54"/>
        <end position="73"/>
    </location>
</feature>
<keyword evidence="4 6" id="KW-1133">Transmembrane helix</keyword>
<gene>
    <name evidence="8" type="ORF">NLX89_13775</name>
</gene>
<dbReference type="Pfam" id="PF00753">
    <property type="entry name" value="Lactamase_B"/>
    <property type="match status" value="1"/>
</dbReference>
<feature type="transmembrane region" description="Helical" evidence="6">
    <location>
        <begin position="284"/>
        <end position="301"/>
    </location>
</feature>
<dbReference type="InterPro" id="IPR036866">
    <property type="entry name" value="RibonucZ/Hydroxyglut_hydro"/>
</dbReference>
<evidence type="ECO:0000256" key="3">
    <source>
        <dbReference type="ARBA" id="ARBA00022692"/>
    </source>
</evidence>
<dbReference type="RefSeq" id="WP_232368196.1">
    <property type="nucleotide sequence ID" value="NZ_CP031123.2"/>
</dbReference>
<dbReference type="Pfam" id="PF03772">
    <property type="entry name" value="Competence"/>
    <property type="match status" value="1"/>
</dbReference>
<sequence length="800" mass="91776">MIKNIIYIIRWLNNSIKKCNLIFNGKLSVSMTMASIALSLGTLPLLFIPKILMLSELLFVSLFVSVLIIFFIFGKSCKFLALIIMFFLWANWHGINIINHINYLSKKNNDIDVVIVGIPLSSKEQKIKVRIDKINNRIVFPPLYATWKTKETVCAGQSWRINGKIKPLHSSLNEGGFNLQRYYLANRVIGGVKSQKIEPLEMACSVRQKIIYNYMELISSLSNKGIIYGLMFGDRNLLPTDQTYLLQKTGLTHLMAISGLHIGLAYLFGFLIARGIQYFLPIKYISEILPVVIGMVLAIFYAWISGFAIPATRALFALLLWVYIRNKPARHFAWQWALWSIAGILLFDPLAILSDSFWLSSFAVLAILYWLSIFPLAYHLARGIKGKIIGLAHLQIGLLILLIPMQLIIFNGINIMGLAANIWFVPLISWCVVPAILIVFLVPIEVVQRSFLYVIDRVIDLGLKPLPYFSTFWSEFINVPYYLFLICWLSIIVILFKWYKRYFGLIGCVVISIFLERGSGKQLKEGWKMTVLDIGHGLAVVIEQNDLAFLYDTGNTWKEGSNAQRQIVPFLKYHDITPIGLILSHNHLDHTGGVNYLIQQYPWLSVRSSFGPQDTLAYKKKSNNINNIKKMKHLPCFKGQKWQWGILTFEVLWPEKLAPISHNDDSCVIQLTDGFHKILLTGDIEKQGEKSLVAMYKNRLRSNLLFAPHHGSSTSSTDLLLRNVQPSMVVVSSARYSAWKIPSPKVYFRYKNSNIKWLNTAEDGQLTIWFKRGNVQTSRYRYEIQPRWYHLWFGLPLFPE</sequence>
<proteinExistence type="predicted"/>
<dbReference type="Gene3D" id="3.60.15.10">
    <property type="entry name" value="Ribonuclease Z/Hydroxyacylglutathione hydrolase-like"/>
    <property type="match status" value="1"/>
</dbReference>
<dbReference type="NCBIfam" id="TIGR00360">
    <property type="entry name" value="ComEC_N-term"/>
    <property type="match status" value="1"/>
</dbReference>
<evidence type="ECO:0000313" key="9">
    <source>
        <dbReference type="Proteomes" id="UP001252207"/>
    </source>
</evidence>
<evidence type="ECO:0000313" key="8">
    <source>
        <dbReference type="EMBL" id="MDT0134406.1"/>
    </source>
</evidence>
<feature type="transmembrane region" description="Helical" evidence="6">
    <location>
        <begin position="251"/>
        <end position="272"/>
    </location>
</feature>
<dbReference type="InterPro" id="IPR052159">
    <property type="entry name" value="Competence_DNA_uptake"/>
</dbReference>
<reference evidence="8 9" key="1">
    <citation type="submission" date="2022-06" db="EMBL/GenBank/DDBJ databases">
        <title>Chromosome and plasmid sequencings of Enterobacteriales species co-exiting double carbapenemases.</title>
        <authorList>
            <person name="Fu Y."/>
        </authorList>
    </citation>
    <scope>NUCLEOTIDE SEQUENCE [LARGE SCALE GENOMIC DNA]</scope>
    <source>
        <strain evidence="8 9">21030615019</strain>
    </source>
</reference>
<evidence type="ECO:0000256" key="4">
    <source>
        <dbReference type="ARBA" id="ARBA00022989"/>
    </source>
</evidence>
<keyword evidence="3 6" id="KW-0812">Transmembrane</keyword>
<feature type="transmembrane region" description="Helical" evidence="6">
    <location>
        <begin position="359"/>
        <end position="381"/>
    </location>
</feature>
<dbReference type="Proteomes" id="UP001252207">
    <property type="component" value="Unassembled WGS sequence"/>
</dbReference>
<evidence type="ECO:0000256" key="6">
    <source>
        <dbReference type="SAM" id="Phobius"/>
    </source>
</evidence>